<proteinExistence type="predicted"/>
<protein>
    <submittedName>
        <fullName evidence="2">Uncharacterized protein</fullName>
    </submittedName>
</protein>
<organism evidence="2 3">
    <name type="scientific">Anisodus tanguticus</name>
    <dbReference type="NCBI Taxonomy" id="243964"/>
    <lineage>
        <taxon>Eukaryota</taxon>
        <taxon>Viridiplantae</taxon>
        <taxon>Streptophyta</taxon>
        <taxon>Embryophyta</taxon>
        <taxon>Tracheophyta</taxon>
        <taxon>Spermatophyta</taxon>
        <taxon>Magnoliopsida</taxon>
        <taxon>eudicotyledons</taxon>
        <taxon>Gunneridae</taxon>
        <taxon>Pentapetalae</taxon>
        <taxon>asterids</taxon>
        <taxon>lamiids</taxon>
        <taxon>Solanales</taxon>
        <taxon>Solanaceae</taxon>
        <taxon>Solanoideae</taxon>
        <taxon>Hyoscyameae</taxon>
        <taxon>Anisodus</taxon>
    </lineage>
</organism>
<feature type="coiled-coil region" evidence="1">
    <location>
        <begin position="112"/>
        <end position="153"/>
    </location>
</feature>
<evidence type="ECO:0000313" key="3">
    <source>
        <dbReference type="Proteomes" id="UP001291623"/>
    </source>
</evidence>
<evidence type="ECO:0000313" key="2">
    <source>
        <dbReference type="EMBL" id="KAK4357767.1"/>
    </source>
</evidence>
<name>A0AAE1RVF1_9SOLA</name>
<dbReference type="EMBL" id="JAVYJV010000012">
    <property type="protein sequence ID" value="KAK4357767.1"/>
    <property type="molecule type" value="Genomic_DNA"/>
</dbReference>
<dbReference type="Proteomes" id="UP001291623">
    <property type="component" value="Unassembled WGS sequence"/>
</dbReference>
<gene>
    <name evidence="2" type="ORF">RND71_023377</name>
</gene>
<keyword evidence="1" id="KW-0175">Coiled coil</keyword>
<comment type="caution">
    <text evidence="2">The sequence shown here is derived from an EMBL/GenBank/DDBJ whole genome shotgun (WGS) entry which is preliminary data.</text>
</comment>
<reference evidence="2" key="1">
    <citation type="submission" date="2023-12" db="EMBL/GenBank/DDBJ databases">
        <title>Genome assembly of Anisodus tanguticus.</title>
        <authorList>
            <person name="Wang Y.-J."/>
        </authorList>
    </citation>
    <scope>NUCLEOTIDE SEQUENCE</scope>
    <source>
        <strain evidence="2">KB-2021</strain>
        <tissue evidence="2">Leaf</tissue>
    </source>
</reference>
<accession>A0AAE1RVF1</accession>
<evidence type="ECO:0000256" key="1">
    <source>
        <dbReference type="SAM" id="Coils"/>
    </source>
</evidence>
<sequence length="154" mass="17490">MLKCIYDASDDNEGGHKGRWSILQTIISLDDLKDAWKEDFKATNMLNDDNEGSHKGLWSILPTIISLDDIKEAWKEDFKATIHLNKVKKGRKAQLISKTTLEECDLLPKGPSSKKENLITKLIAELSKANEENEKIVVETAILRAENEQLKEKK</sequence>
<keyword evidence="3" id="KW-1185">Reference proteome</keyword>
<dbReference type="AlphaFoldDB" id="A0AAE1RVF1"/>